<accession>A0A5C6FM58</accession>
<evidence type="ECO:0000259" key="3">
    <source>
        <dbReference type="Pfam" id="PF00685"/>
    </source>
</evidence>
<organism evidence="4 5">
    <name type="scientific">Crateriforma conspicua</name>
    <dbReference type="NCBI Taxonomy" id="2527996"/>
    <lineage>
        <taxon>Bacteria</taxon>
        <taxon>Pseudomonadati</taxon>
        <taxon>Planctomycetota</taxon>
        <taxon>Planctomycetia</taxon>
        <taxon>Planctomycetales</taxon>
        <taxon>Planctomycetaceae</taxon>
        <taxon>Crateriforma</taxon>
    </lineage>
</organism>
<dbReference type="PANTHER" id="PTHR11783">
    <property type="entry name" value="SULFOTRANSFERASE SULT"/>
    <property type="match status" value="1"/>
</dbReference>
<protein>
    <submittedName>
        <fullName evidence="4">Sulfotransferase domain protein</fullName>
    </submittedName>
</protein>
<dbReference type="AlphaFoldDB" id="A0A5C6FM58"/>
<gene>
    <name evidence="4" type="ORF">V7x_34160</name>
</gene>
<evidence type="ECO:0000256" key="1">
    <source>
        <dbReference type="ARBA" id="ARBA00005771"/>
    </source>
</evidence>
<dbReference type="Proteomes" id="UP000316476">
    <property type="component" value="Unassembled WGS sequence"/>
</dbReference>
<dbReference type="Pfam" id="PF00685">
    <property type="entry name" value="Sulfotransfer_1"/>
    <property type="match status" value="1"/>
</dbReference>
<dbReference type="GO" id="GO:0008146">
    <property type="term" value="F:sulfotransferase activity"/>
    <property type="evidence" value="ECO:0007669"/>
    <property type="project" value="InterPro"/>
</dbReference>
<keyword evidence="2 4" id="KW-0808">Transferase</keyword>
<comment type="similarity">
    <text evidence="1">Belongs to the sulfotransferase 1 family.</text>
</comment>
<dbReference type="InterPro" id="IPR027417">
    <property type="entry name" value="P-loop_NTPase"/>
</dbReference>
<name>A0A5C6FM58_9PLAN</name>
<comment type="caution">
    <text evidence="4">The sequence shown here is derived from an EMBL/GenBank/DDBJ whole genome shotgun (WGS) entry which is preliminary data.</text>
</comment>
<proteinExistence type="inferred from homology"/>
<dbReference type="EMBL" id="SJPZ01000002">
    <property type="protein sequence ID" value="TWU61728.1"/>
    <property type="molecule type" value="Genomic_DNA"/>
</dbReference>
<evidence type="ECO:0000256" key="2">
    <source>
        <dbReference type="ARBA" id="ARBA00022679"/>
    </source>
</evidence>
<dbReference type="SUPFAM" id="SSF52540">
    <property type="entry name" value="P-loop containing nucleoside triphosphate hydrolases"/>
    <property type="match status" value="1"/>
</dbReference>
<sequence>MRLLLAAYQKPLEAAEVELTDAFHSTVSESRRTYFEKLARKEDLTAATIDTLREKVQFHLANNLQPPILIKTHNANLCRNGVPMIRQEYTLGTVFVIRNPLDVVSSLADHWGVGNDQAIAMMGNSNLCIGGPRQEFVTQFLSSWSEHALSWVSQSDFPVHIVRYEDLLARTECTFRNVLTFLGWPTCDERIARAISQTRFDALQAKEELNGFTERSKKSVSGKFFRTGKAGAYIECLSQAQISAVKTRHQAVMDKFGYKAEQS</sequence>
<reference evidence="4 5" key="1">
    <citation type="submission" date="2019-02" db="EMBL/GenBank/DDBJ databases">
        <title>Deep-cultivation of Planctomycetes and their phenomic and genomic characterization uncovers novel biology.</title>
        <authorList>
            <person name="Wiegand S."/>
            <person name="Jogler M."/>
            <person name="Boedeker C."/>
            <person name="Pinto D."/>
            <person name="Vollmers J."/>
            <person name="Rivas-Marin E."/>
            <person name="Kohn T."/>
            <person name="Peeters S.H."/>
            <person name="Heuer A."/>
            <person name="Rast P."/>
            <person name="Oberbeckmann S."/>
            <person name="Bunk B."/>
            <person name="Jeske O."/>
            <person name="Meyerdierks A."/>
            <person name="Storesund J.E."/>
            <person name="Kallscheuer N."/>
            <person name="Luecker S."/>
            <person name="Lage O.M."/>
            <person name="Pohl T."/>
            <person name="Merkel B.J."/>
            <person name="Hornburger P."/>
            <person name="Mueller R.-W."/>
            <person name="Bruemmer F."/>
            <person name="Labrenz M."/>
            <person name="Spormann A.M."/>
            <person name="Op Den Camp H."/>
            <person name="Overmann J."/>
            <person name="Amann R."/>
            <person name="Jetten M.S.M."/>
            <person name="Mascher T."/>
            <person name="Medema M.H."/>
            <person name="Devos D.P."/>
            <person name="Kaster A.-K."/>
            <person name="Ovreas L."/>
            <person name="Rohde M."/>
            <person name="Galperin M.Y."/>
            <person name="Jogler C."/>
        </authorList>
    </citation>
    <scope>NUCLEOTIDE SEQUENCE [LARGE SCALE GENOMIC DNA]</scope>
    <source>
        <strain evidence="4 5">V7</strain>
    </source>
</reference>
<dbReference type="Gene3D" id="3.40.50.300">
    <property type="entry name" value="P-loop containing nucleotide triphosphate hydrolases"/>
    <property type="match status" value="1"/>
</dbReference>
<dbReference type="InterPro" id="IPR000863">
    <property type="entry name" value="Sulfotransferase_dom"/>
</dbReference>
<evidence type="ECO:0000313" key="4">
    <source>
        <dbReference type="EMBL" id="TWU61728.1"/>
    </source>
</evidence>
<evidence type="ECO:0000313" key="5">
    <source>
        <dbReference type="Proteomes" id="UP000316476"/>
    </source>
</evidence>
<feature type="domain" description="Sulfotransferase" evidence="3">
    <location>
        <begin position="55"/>
        <end position="257"/>
    </location>
</feature>